<comment type="similarity">
    <text evidence="2">Belongs to the HAD-like hydrolase superfamily. CbbY/CbbZ/Gph/YieH family.</text>
</comment>
<dbReference type="InterPro" id="IPR006439">
    <property type="entry name" value="HAD-SF_hydro_IA"/>
</dbReference>
<proteinExistence type="inferred from homology"/>
<dbReference type="Gene3D" id="3.40.50.1000">
    <property type="entry name" value="HAD superfamily/HAD-like"/>
    <property type="match status" value="1"/>
</dbReference>
<dbReference type="InterPro" id="IPR023214">
    <property type="entry name" value="HAD_sf"/>
</dbReference>
<dbReference type="Proteomes" id="UP000483839">
    <property type="component" value="Unassembled WGS sequence"/>
</dbReference>
<keyword evidence="6" id="KW-0378">Hydrolase</keyword>
<name>A0A6L6G8F7_STRUB</name>
<dbReference type="CDD" id="cd07505">
    <property type="entry name" value="HAD_BPGM-like"/>
    <property type="match status" value="1"/>
</dbReference>
<comment type="cofactor">
    <cofactor evidence="1">
        <name>Mg(2+)</name>
        <dbReference type="ChEBI" id="CHEBI:18420"/>
    </cofactor>
</comment>
<reference evidence="6 7" key="1">
    <citation type="submission" date="2019-11" db="EMBL/GenBank/DDBJ databases">
        <title>Streptococcus uberis isolated from clinical mastitis cases on a southeastern Queensland dairy.</title>
        <authorList>
            <person name="Workentine M.L."/>
            <person name="Price R."/>
            <person name="Olchowy T."/>
        </authorList>
    </citation>
    <scope>NUCLEOTIDE SEQUENCE [LARGE SCALE GENOMIC DNA]</scope>
    <source>
        <strain evidence="6 7">OLC4459-A17</strain>
    </source>
</reference>
<sequence length="211" mass="24098">MIKGIIFDMDGVLFDTEPFYFKRRETFLGIKGISIQDKSPKDFIGGHMEQVWKEILGQELDQESANIFLEDYNAYKLDHKAPYPDLIFPEVNETLMRLRDKGLTLALASNSNKEDVLSALDQCQLKDYFSVILAREDVLSPKPNPEIYEKAHELLSLEKDSLVVIEDSEKGIQAGKAAGLTVWAIKDYRYDINQEQADRLIDHLGDILESL</sequence>
<dbReference type="OMA" id="HTLDDSW"/>
<dbReference type="GO" id="GO:0046872">
    <property type="term" value="F:metal ion binding"/>
    <property type="evidence" value="ECO:0007669"/>
    <property type="project" value="UniProtKB-KW"/>
</dbReference>
<dbReference type="InterPro" id="IPR051600">
    <property type="entry name" value="Beta-PGM-like"/>
</dbReference>
<dbReference type="Pfam" id="PF13419">
    <property type="entry name" value="HAD_2"/>
    <property type="match status" value="1"/>
</dbReference>
<dbReference type="NCBIfam" id="TIGR01509">
    <property type="entry name" value="HAD-SF-IA-v3"/>
    <property type="match status" value="1"/>
</dbReference>
<dbReference type="InterPro" id="IPR036412">
    <property type="entry name" value="HAD-like_sf"/>
</dbReference>
<dbReference type="SFLD" id="SFLDS00003">
    <property type="entry name" value="Haloacid_Dehalogenase"/>
    <property type="match status" value="1"/>
</dbReference>
<accession>A0A6L6G8F7</accession>
<dbReference type="AlphaFoldDB" id="A0A6L6G8F7"/>
<dbReference type="SFLD" id="SFLDG01135">
    <property type="entry name" value="C1.5.6:_HAD__Beta-PGM__Phospha"/>
    <property type="match status" value="1"/>
</dbReference>
<evidence type="ECO:0000256" key="5">
    <source>
        <dbReference type="ARBA" id="ARBA00023277"/>
    </source>
</evidence>
<protein>
    <submittedName>
        <fullName evidence="6">HAD-IA family hydrolase</fullName>
    </submittedName>
</protein>
<evidence type="ECO:0000313" key="6">
    <source>
        <dbReference type="EMBL" id="MTD01681.1"/>
    </source>
</evidence>
<evidence type="ECO:0000256" key="3">
    <source>
        <dbReference type="ARBA" id="ARBA00022723"/>
    </source>
</evidence>
<dbReference type="PRINTS" id="PR00413">
    <property type="entry name" value="HADHALOGNASE"/>
</dbReference>
<dbReference type="RefSeq" id="WP_012658139.1">
    <property type="nucleotide sequence ID" value="NZ_BAABQC010000002.1"/>
</dbReference>
<dbReference type="InterPro" id="IPR023198">
    <property type="entry name" value="PGP-like_dom2"/>
</dbReference>
<keyword evidence="3" id="KW-0479">Metal-binding</keyword>
<comment type="caution">
    <text evidence="6">The sequence shown here is derived from an EMBL/GenBank/DDBJ whole genome shotgun (WGS) entry which is preliminary data.</text>
</comment>
<evidence type="ECO:0000256" key="1">
    <source>
        <dbReference type="ARBA" id="ARBA00001946"/>
    </source>
</evidence>
<evidence type="ECO:0000256" key="4">
    <source>
        <dbReference type="ARBA" id="ARBA00022842"/>
    </source>
</evidence>
<organism evidence="6 7">
    <name type="scientific">Streptococcus uberis</name>
    <dbReference type="NCBI Taxonomy" id="1349"/>
    <lineage>
        <taxon>Bacteria</taxon>
        <taxon>Bacillati</taxon>
        <taxon>Bacillota</taxon>
        <taxon>Bacilli</taxon>
        <taxon>Lactobacillales</taxon>
        <taxon>Streptococcaceae</taxon>
        <taxon>Streptococcus</taxon>
    </lineage>
</organism>
<keyword evidence="4" id="KW-0460">Magnesium</keyword>
<dbReference type="PANTHER" id="PTHR46193:SF18">
    <property type="entry name" value="HEXITOL PHOSPHATASE B"/>
    <property type="match status" value="1"/>
</dbReference>
<dbReference type="SFLD" id="SFLDG01129">
    <property type="entry name" value="C1.5:_HAD__Beta-PGM__Phosphata"/>
    <property type="match status" value="1"/>
</dbReference>
<evidence type="ECO:0000256" key="2">
    <source>
        <dbReference type="ARBA" id="ARBA00006171"/>
    </source>
</evidence>
<dbReference type="PANTHER" id="PTHR46193">
    <property type="entry name" value="6-PHOSPHOGLUCONATE PHOSPHATASE"/>
    <property type="match status" value="1"/>
</dbReference>
<keyword evidence="5" id="KW-0119">Carbohydrate metabolism</keyword>
<dbReference type="GO" id="GO:0016787">
    <property type="term" value="F:hydrolase activity"/>
    <property type="evidence" value="ECO:0007669"/>
    <property type="project" value="UniProtKB-KW"/>
</dbReference>
<dbReference type="Gene3D" id="1.10.150.240">
    <property type="entry name" value="Putative phosphatase, domain 2"/>
    <property type="match status" value="1"/>
</dbReference>
<evidence type="ECO:0000313" key="7">
    <source>
        <dbReference type="Proteomes" id="UP000483839"/>
    </source>
</evidence>
<dbReference type="EMBL" id="WLXI01000040">
    <property type="protein sequence ID" value="MTD01681.1"/>
    <property type="molecule type" value="Genomic_DNA"/>
</dbReference>
<dbReference type="SUPFAM" id="SSF56784">
    <property type="entry name" value="HAD-like"/>
    <property type="match status" value="1"/>
</dbReference>
<dbReference type="InterPro" id="IPR041492">
    <property type="entry name" value="HAD_2"/>
</dbReference>
<gene>
    <name evidence="6" type="ORF">GKS16_05275</name>
</gene>